<dbReference type="InterPro" id="IPR007630">
    <property type="entry name" value="RNA_pol_sigma70_r4"/>
</dbReference>
<dbReference type="SUPFAM" id="SSF88659">
    <property type="entry name" value="Sigma3 and sigma4 domains of RNA polymerase sigma factors"/>
    <property type="match status" value="1"/>
</dbReference>
<dbReference type="RefSeq" id="WP_173263877.1">
    <property type="nucleotide sequence ID" value="NZ_BLLG01000005.1"/>
</dbReference>
<evidence type="ECO:0000313" key="4">
    <source>
        <dbReference type="Proteomes" id="UP000484988"/>
    </source>
</evidence>
<reference evidence="3 4" key="1">
    <citation type="submission" date="2020-02" db="EMBL/GenBank/DDBJ databases">
        <title>Whole Genome Shotgun Sequence of Streptomyces sp. strain CWH03.</title>
        <authorList>
            <person name="Dohra H."/>
            <person name="Kodani S."/>
            <person name="Yamamura H."/>
        </authorList>
    </citation>
    <scope>NUCLEOTIDE SEQUENCE [LARGE SCALE GENOMIC DNA]</scope>
    <source>
        <strain evidence="3 4">CWH03</strain>
    </source>
</reference>
<dbReference type="Gene3D" id="1.10.10.10">
    <property type="entry name" value="Winged helix-like DNA-binding domain superfamily/Winged helix DNA-binding domain"/>
    <property type="match status" value="1"/>
</dbReference>
<dbReference type="Pfam" id="PF04545">
    <property type="entry name" value="Sigma70_r4"/>
    <property type="match status" value="1"/>
</dbReference>
<dbReference type="EMBL" id="BLLG01000005">
    <property type="protein sequence ID" value="GFH35932.1"/>
    <property type="molecule type" value="Genomic_DNA"/>
</dbReference>
<dbReference type="InterPro" id="IPR013324">
    <property type="entry name" value="RNA_pol_sigma_r3/r4-like"/>
</dbReference>
<sequence length="178" mass="19800">MRETRQPRLAGRRAREFEAFVAGAGGRLLHIAALLTAEPSGRCPRAQRLLVGALARLYAQWDRLRDEDPYDRARQDLVIRFARGAWRPHRRHRTRTAGATGAAGHGVLAGLGPRERLVVVLALHEDLPEEQTAALLGLTKERVRALGARAVSLLRGTRPPRPPRRRTPGWTGDRANAR</sequence>
<feature type="domain" description="RNA polymerase sigma-70 region 4" evidence="2">
    <location>
        <begin position="107"/>
        <end position="155"/>
    </location>
</feature>
<proteinExistence type="predicted"/>
<gene>
    <name evidence="3" type="ORF">SCWH03_21540</name>
</gene>
<feature type="region of interest" description="Disordered" evidence="1">
    <location>
        <begin position="151"/>
        <end position="178"/>
    </location>
</feature>
<dbReference type="InterPro" id="IPR036388">
    <property type="entry name" value="WH-like_DNA-bd_sf"/>
</dbReference>
<organism evidence="3 4">
    <name type="scientific">Streptomyces pacificus</name>
    <dbReference type="NCBI Taxonomy" id="2705029"/>
    <lineage>
        <taxon>Bacteria</taxon>
        <taxon>Bacillati</taxon>
        <taxon>Actinomycetota</taxon>
        <taxon>Actinomycetes</taxon>
        <taxon>Kitasatosporales</taxon>
        <taxon>Streptomycetaceae</taxon>
        <taxon>Streptomyces</taxon>
    </lineage>
</organism>
<name>A0A6A0ASU6_9ACTN</name>
<comment type="caution">
    <text evidence="3">The sequence shown here is derived from an EMBL/GenBank/DDBJ whole genome shotgun (WGS) entry which is preliminary data.</text>
</comment>
<evidence type="ECO:0000256" key="1">
    <source>
        <dbReference type="SAM" id="MobiDB-lite"/>
    </source>
</evidence>
<evidence type="ECO:0000259" key="2">
    <source>
        <dbReference type="Pfam" id="PF04545"/>
    </source>
</evidence>
<accession>A0A6A0ASU6</accession>
<dbReference type="GO" id="GO:0006352">
    <property type="term" value="P:DNA-templated transcription initiation"/>
    <property type="evidence" value="ECO:0007669"/>
    <property type="project" value="InterPro"/>
</dbReference>
<dbReference type="GO" id="GO:0003700">
    <property type="term" value="F:DNA-binding transcription factor activity"/>
    <property type="evidence" value="ECO:0007669"/>
    <property type="project" value="InterPro"/>
</dbReference>
<dbReference type="Proteomes" id="UP000484988">
    <property type="component" value="Unassembled WGS sequence"/>
</dbReference>
<keyword evidence="4" id="KW-1185">Reference proteome</keyword>
<dbReference type="AlphaFoldDB" id="A0A6A0ASU6"/>
<protein>
    <recommendedName>
        <fullName evidence="2">RNA polymerase sigma-70 region 4 domain-containing protein</fullName>
    </recommendedName>
</protein>
<evidence type="ECO:0000313" key="3">
    <source>
        <dbReference type="EMBL" id="GFH35932.1"/>
    </source>
</evidence>